<sequence length="382" mass="39865">MTGRWLVSGLPGELRWAALDAEGRALDFRVERADRPGAAGDLCLGRVVALDKDLEAAFVDIGLARPGFLPLAGLARRPGEGEALAVRVLRAAAPDKGVKLAAAPDAERPSGVRPPVLLARSEGLLEALLALTDAPEAILVDDEASLRRLQAALAARPELLSSLRLAGGAEAAAVEAGLSELLAALLDPEVALAGGGRLWIEPTRALVAVDVDRGAARDADALNEAAATMLARQLRLRDLSGLIAVDFLDPSGPAARAALRVRFEAALAEQAEGCELGRLGGDGLALVTRRRARPALHELVSEPAPGGGWRREPAALAFELLRRARLAAAAPRLRLLVSRRVALALQGPGRAALEALGARRGHAIELVEEAARADELPEIVLG</sequence>
<keyword evidence="7" id="KW-0378">Hydrolase</keyword>
<keyword evidence="2" id="KW-1003">Cell membrane</keyword>
<protein>
    <submittedName>
        <fullName evidence="12">Ribonuclease, Rne/Rng family</fullName>
    </submittedName>
</protein>
<dbReference type="PANTHER" id="PTHR30001">
    <property type="entry name" value="RIBONUCLEASE"/>
    <property type="match status" value="1"/>
</dbReference>
<evidence type="ECO:0000256" key="10">
    <source>
        <dbReference type="ARBA" id="ARBA00023136"/>
    </source>
</evidence>
<reference evidence="12 13" key="1">
    <citation type="submission" date="2017-04" db="EMBL/GenBank/DDBJ databases">
        <authorList>
            <person name="Afonso C.L."/>
            <person name="Miller P.J."/>
            <person name="Scott M.A."/>
            <person name="Spackman E."/>
            <person name="Goraichik I."/>
            <person name="Dimitrov K.M."/>
            <person name="Suarez D.L."/>
            <person name="Swayne D.E."/>
        </authorList>
    </citation>
    <scope>NUCLEOTIDE SEQUENCE [LARGE SCALE GENOMIC DNA]</scope>
    <source>
        <strain evidence="12 13">USBA 355</strain>
    </source>
</reference>
<dbReference type="InterPro" id="IPR004659">
    <property type="entry name" value="RNase_E/G"/>
</dbReference>
<dbReference type="Pfam" id="PF10150">
    <property type="entry name" value="RNase_E_G"/>
    <property type="match status" value="1"/>
</dbReference>
<evidence type="ECO:0000256" key="6">
    <source>
        <dbReference type="ARBA" id="ARBA00022759"/>
    </source>
</evidence>
<dbReference type="InterPro" id="IPR003029">
    <property type="entry name" value="S1_domain"/>
</dbReference>
<feature type="domain" description="S1 motif" evidence="11">
    <location>
        <begin position="40"/>
        <end position="103"/>
    </location>
</feature>
<keyword evidence="8" id="KW-0460">Magnesium</keyword>
<keyword evidence="5" id="KW-0479">Metal-binding</keyword>
<keyword evidence="4" id="KW-0540">Nuclease</keyword>
<dbReference type="Proteomes" id="UP000192917">
    <property type="component" value="Unassembled WGS sequence"/>
</dbReference>
<evidence type="ECO:0000256" key="8">
    <source>
        <dbReference type="ARBA" id="ARBA00022842"/>
    </source>
</evidence>
<dbReference type="GO" id="GO:0005737">
    <property type="term" value="C:cytoplasm"/>
    <property type="evidence" value="ECO:0007669"/>
    <property type="project" value="TreeGrafter"/>
</dbReference>
<evidence type="ECO:0000259" key="11">
    <source>
        <dbReference type="PROSITE" id="PS50126"/>
    </source>
</evidence>
<evidence type="ECO:0000256" key="5">
    <source>
        <dbReference type="ARBA" id="ARBA00022723"/>
    </source>
</evidence>
<evidence type="ECO:0000313" key="13">
    <source>
        <dbReference type="Proteomes" id="UP000192917"/>
    </source>
</evidence>
<evidence type="ECO:0000256" key="1">
    <source>
        <dbReference type="ARBA" id="ARBA00001946"/>
    </source>
</evidence>
<dbReference type="PANTHER" id="PTHR30001:SF1">
    <property type="entry name" value="RIBONUCLEASE E_G-LIKE PROTEIN, CHLOROPLASTIC"/>
    <property type="match status" value="1"/>
</dbReference>
<dbReference type="GO" id="GO:0006364">
    <property type="term" value="P:rRNA processing"/>
    <property type="evidence" value="ECO:0007669"/>
    <property type="project" value="TreeGrafter"/>
</dbReference>
<evidence type="ECO:0000256" key="4">
    <source>
        <dbReference type="ARBA" id="ARBA00022722"/>
    </source>
</evidence>
<evidence type="ECO:0000256" key="7">
    <source>
        <dbReference type="ARBA" id="ARBA00022801"/>
    </source>
</evidence>
<dbReference type="GO" id="GO:0004540">
    <property type="term" value="F:RNA nuclease activity"/>
    <property type="evidence" value="ECO:0007669"/>
    <property type="project" value="InterPro"/>
</dbReference>
<dbReference type="STRING" id="560819.SAMN05428998_1507"/>
<evidence type="ECO:0000256" key="9">
    <source>
        <dbReference type="ARBA" id="ARBA00022884"/>
    </source>
</evidence>
<evidence type="ECO:0000256" key="3">
    <source>
        <dbReference type="ARBA" id="ARBA00022519"/>
    </source>
</evidence>
<evidence type="ECO:0000313" key="12">
    <source>
        <dbReference type="EMBL" id="SMF83497.1"/>
    </source>
</evidence>
<name>A0A1Y6CX43_9PROT</name>
<dbReference type="GO" id="GO:0004519">
    <property type="term" value="F:endonuclease activity"/>
    <property type="evidence" value="ECO:0007669"/>
    <property type="project" value="UniProtKB-KW"/>
</dbReference>
<keyword evidence="3" id="KW-0997">Cell inner membrane</keyword>
<dbReference type="GO" id="GO:0046872">
    <property type="term" value="F:metal ion binding"/>
    <property type="evidence" value="ECO:0007669"/>
    <property type="project" value="UniProtKB-KW"/>
</dbReference>
<keyword evidence="10" id="KW-0472">Membrane</keyword>
<dbReference type="InterPro" id="IPR012340">
    <property type="entry name" value="NA-bd_OB-fold"/>
</dbReference>
<dbReference type="GO" id="GO:0003723">
    <property type="term" value="F:RNA binding"/>
    <property type="evidence" value="ECO:0007669"/>
    <property type="project" value="UniProtKB-KW"/>
</dbReference>
<dbReference type="PROSITE" id="PS50126">
    <property type="entry name" value="S1"/>
    <property type="match status" value="1"/>
</dbReference>
<keyword evidence="9" id="KW-0694">RNA-binding</keyword>
<dbReference type="GO" id="GO:0016787">
    <property type="term" value="F:hydrolase activity"/>
    <property type="evidence" value="ECO:0007669"/>
    <property type="project" value="UniProtKB-KW"/>
</dbReference>
<keyword evidence="13" id="KW-1185">Reference proteome</keyword>
<dbReference type="EMBL" id="FWZX01000050">
    <property type="protein sequence ID" value="SMF83497.1"/>
    <property type="molecule type" value="Genomic_DNA"/>
</dbReference>
<proteinExistence type="predicted"/>
<keyword evidence="6" id="KW-0255">Endonuclease</keyword>
<accession>A0A1Y6CX43</accession>
<organism evidence="12 13">
    <name type="scientific">Tistlia consotensis USBA 355</name>
    <dbReference type="NCBI Taxonomy" id="560819"/>
    <lineage>
        <taxon>Bacteria</taxon>
        <taxon>Pseudomonadati</taxon>
        <taxon>Pseudomonadota</taxon>
        <taxon>Alphaproteobacteria</taxon>
        <taxon>Rhodospirillales</taxon>
        <taxon>Rhodovibrionaceae</taxon>
        <taxon>Tistlia</taxon>
    </lineage>
</organism>
<dbReference type="RefSeq" id="WP_085127152.1">
    <property type="nucleotide sequence ID" value="NZ_FWZX01000050.1"/>
</dbReference>
<evidence type="ECO:0000256" key="2">
    <source>
        <dbReference type="ARBA" id="ARBA00022475"/>
    </source>
</evidence>
<gene>
    <name evidence="12" type="ORF">SAMN05428998_1507</name>
</gene>
<dbReference type="AlphaFoldDB" id="A0A1Y6CX43"/>
<comment type="cofactor">
    <cofactor evidence="1">
        <name>Mg(2+)</name>
        <dbReference type="ChEBI" id="CHEBI:18420"/>
    </cofactor>
</comment>
<dbReference type="Gene3D" id="2.40.50.140">
    <property type="entry name" value="Nucleic acid-binding proteins"/>
    <property type="match status" value="1"/>
</dbReference>
<dbReference type="InterPro" id="IPR019307">
    <property type="entry name" value="RNA-bd_AU-1/RNase_E/G"/>
</dbReference>
<dbReference type="SUPFAM" id="SSF50249">
    <property type="entry name" value="Nucleic acid-binding proteins"/>
    <property type="match status" value="1"/>
</dbReference>